<keyword evidence="2" id="KW-1185">Reference proteome</keyword>
<dbReference type="EMBL" id="JARPTC010000012">
    <property type="protein sequence ID" value="MDO7787320.1"/>
    <property type="molecule type" value="Genomic_DNA"/>
</dbReference>
<gene>
    <name evidence="1" type="ORF">P6N53_08830</name>
</gene>
<reference evidence="1" key="1">
    <citation type="journal article" date="2023" name="J. Hazard. Mater.">
        <title>Anaerobic biodegradation of pyrene and benzo[a]pyrene by a new sulfate-reducing Desulforamulus aquiferis strain DSA.</title>
        <authorList>
            <person name="Zhang Z."/>
            <person name="Sun J."/>
            <person name="Gong X."/>
            <person name="Wang C."/>
            <person name="Wang H."/>
        </authorList>
    </citation>
    <scope>NUCLEOTIDE SEQUENCE</scope>
    <source>
        <strain evidence="1">DSA</strain>
    </source>
</reference>
<reference evidence="1" key="2">
    <citation type="submission" date="2023-03" db="EMBL/GenBank/DDBJ databases">
        <authorList>
            <person name="Zhang Z."/>
        </authorList>
    </citation>
    <scope>NUCLEOTIDE SEQUENCE</scope>
    <source>
        <strain evidence="1">DSA</strain>
    </source>
</reference>
<name>A0AAW7ZEW7_9FIRM</name>
<evidence type="ECO:0000313" key="1">
    <source>
        <dbReference type="EMBL" id="MDO7787320.1"/>
    </source>
</evidence>
<dbReference type="Proteomes" id="UP001172911">
    <property type="component" value="Unassembled WGS sequence"/>
</dbReference>
<organism evidence="1 2">
    <name type="scientific">Desulforamulus aquiferis</name>
    <dbReference type="NCBI Taxonomy" id="1397668"/>
    <lineage>
        <taxon>Bacteria</taxon>
        <taxon>Bacillati</taxon>
        <taxon>Bacillota</taxon>
        <taxon>Clostridia</taxon>
        <taxon>Eubacteriales</taxon>
        <taxon>Peptococcaceae</taxon>
        <taxon>Desulforamulus</taxon>
    </lineage>
</organism>
<dbReference type="AlphaFoldDB" id="A0AAW7ZEW7"/>
<evidence type="ECO:0000313" key="2">
    <source>
        <dbReference type="Proteomes" id="UP001172911"/>
    </source>
</evidence>
<protein>
    <submittedName>
        <fullName evidence="1">Cobalamin adenosyltransferase</fullName>
    </submittedName>
</protein>
<proteinExistence type="predicted"/>
<dbReference type="RefSeq" id="WP_304542463.1">
    <property type="nucleotide sequence ID" value="NZ_JARPTC010000012.1"/>
</dbReference>
<sequence>MRFVTEMELREIYKTNPFVTYVLEPDTKITPGARQFLVDRRVALVQAEPQLGEVVEAKTDQSSQLEQQESWSTLRLRGSMDRIEATFFLTASELLHSGDAVLSEEVMALGRYFRNVRKAELERTAPCNIQFWGWTEEEIKKRSENLEEYVNTGQFDLGLEKGKELALLNHLRASLGEVEPAILETYWNEEKQSCSRQDLVNKINLIINIICMMMWECLGGEKWKR</sequence>
<comment type="caution">
    <text evidence="1">The sequence shown here is derived from an EMBL/GenBank/DDBJ whole genome shotgun (WGS) entry which is preliminary data.</text>
</comment>
<accession>A0AAW7ZEW7</accession>